<evidence type="ECO:0000256" key="2">
    <source>
        <dbReference type="SAM" id="SignalP"/>
    </source>
</evidence>
<comment type="caution">
    <text evidence="3">The sequence shown here is derived from an EMBL/GenBank/DDBJ whole genome shotgun (WGS) entry which is preliminary data.</text>
</comment>
<keyword evidence="4" id="KW-1185">Reference proteome</keyword>
<reference evidence="4" key="1">
    <citation type="journal article" date="2019" name="Int. J. Syst. Evol. Microbiol.">
        <title>The Global Catalogue of Microorganisms (GCM) 10K type strain sequencing project: providing services to taxonomists for standard genome sequencing and annotation.</title>
        <authorList>
            <consortium name="The Broad Institute Genomics Platform"/>
            <consortium name="The Broad Institute Genome Sequencing Center for Infectious Disease"/>
            <person name="Wu L."/>
            <person name="Ma J."/>
        </authorList>
    </citation>
    <scope>NUCLEOTIDE SEQUENCE [LARGE SCALE GENOMIC DNA]</scope>
    <source>
        <strain evidence="4">CGMCC 4.7683</strain>
    </source>
</reference>
<feature type="transmembrane region" description="Helical" evidence="1">
    <location>
        <begin position="226"/>
        <end position="245"/>
    </location>
</feature>
<keyword evidence="1" id="KW-0812">Transmembrane</keyword>
<evidence type="ECO:0000313" key="3">
    <source>
        <dbReference type="EMBL" id="GHH06552.1"/>
    </source>
</evidence>
<dbReference type="EMBL" id="BNAY01000001">
    <property type="protein sequence ID" value="GHH06552.1"/>
    <property type="molecule type" value="Genomic_DNA"/>
</dbReference>
<keyword evidence="2" id="KW-0732">Signal</keyword>
<name>A0ABQ3L689_9PSEU</name>
<organism evidence="3 4">
    <name type="scientific">Amycolatopsis oliviviridis</name>
    <dbReference type="NCBI Taxonomy" id="1471590"/>
    <lineage>
        <taxon>Bacteria</taxon>
        <taxon>Bacillati</taxon>
        <taxon>Actinomycetota</taxon>
        <taxon>Actinomycetes</taxon>
        <taxon>Pseudonocardiales</taxon>
        <taxon>Pseudonocardiaceae</taxon>
        <taxon>Amycolatopsis</taxon>
    </lineage>
</organism>
<proteinExistence type="predicted"/>
<keyword evidence="1" id="KW-0472">Membrane</keyword>
<feature type="chain" id="PRO_5047007407" evidence="2">
    <location>
        <begin position="28"/>
        <end position="270"/>
    </location>
</feature>
<gene>
    <name evidence="3" type="ORF">GCM10017790_12050</name>
</gene>
<dbReference type="RefSeq" id="WP_191252497.1">
    <property type="nucleotide sequence ID" value="NZ_BNAY01000001.1"/>
</dbReference>
<feature type="signal peptide" evidence="2">
    <location>
        <begin position="1"/>
        <end position="27"/>
    </location>
</feature>
<evidence type="ECO:0000313" key="4">
    <source>
        <dbReference type="Proteomes" id="UP000635387"/>
    </source>
</evidence>
<evidence type="ECO:0000256" key="1">
    <source>
        <dbReference type="SAM" id="Phobius"/>
    </source>
</evidence>
<accession>A0ABQ3L689</accession>
<keyword evidence="1" id="KW-1133">Transmembrane helix</keyword>
<dbReference type="Proteomes" id="UP000635387">
    <property type="component" value="Unassembled WGS sequence"/>
</dbReference>
<sequence length="270" mass="28194">MARPVRAVLLLTAVLLTSVAFPPAADARRDEVPRLDAARLSAAVRAAHTPAAASIARTNLEQGGPPAPGALEVAETGTPAYTIDPDFVRGLPGAPVGRLAYVAVVVTAADGRKATLQVTPQGADDWTVEAALSGEDEHRLAETLAPGAVLLSEPQINGWYALEPGKVTLLRASLPQNPVGESLPLAGYQRQLANRYGDRLPGGPADRKGEIGFDQDRPEQGVVPGAVWPSAGLLLLCVVAVILVVRRRGRAKPHREPGARKCSGSGLHRG</sequence>
<protein>
    <submittedName>
        <fullName evidence="3">Uncharacterized protein</fullName>
    </submittedName>
</protein>